<feature type="transmembrane region" description="Helical" evidence="1">
    <location>
        <begin position="64"/>
        <end position="85"/>
    </location>
</feature>
<feature type="transmembrane region" description="Helical" evidence="1">
    <location>
        <begin position="91"/>
        <end position="112"/>
    </location>
</feature>
<keyword evidence="1" id="KW-1133">Transmembrane helix</keyword>
<dbReference type="Proteomes" id="UP000294395">
    <property type="component" value="Chromosome"/>
</dbReference>
<dbReference type="AlphaFoldDB" id="A0A4P7B415"/>
<protein>
    <submittedName>
        <fullName evidence="3">Acyltransferase</fullName>
    </submittedName>
</protein>
<proteinExistence type="predicted"/>
<feature type="transmembrane region" description="Helical" evidence="1">
    <location>
        <begin position="30"/>
        <end position="52"/>
    </location>
</feature>
<name>A0A4P7B415_ACIHA</name>
<dbReference type="PANTHER" id="PTHR23028:SF53">
    <property type="entry name" value="ACYL_TRANSF_3 DOMAIN-CONTAINING PROTEIN"/>
    <property type="match status" value="1"/>
</dbReference>
<dbReference type="GO" id="GO:0016020">
    <property type="term" value="C:membrane"/>
    <property type="evidence" value="ECO:0007669"/>
    <property type="project" value="TreeGrafter"/>
</dbReference>
<reference evidence="3 4" key="1">
    <citation type="submission" date="2019-03" db="EMBL/GenBank/DDBJ databases">
        <title>Complete genome sequence of two outbreak-associated Acinetobacter haemolyticus strains.</title>
        <authorList>
            <person name="Bai L."/>
            <person name="Zhang S.-C."/>
            <person name="Deng Y."/>
            <person name="Song C.-C."/>
            <person name="Kang G.-B."/>
            <person name="Dong Y."/>
            <person name="Wang Y."/>
            <person name="Gao F."/>
            <person name="Huang H."/>
        </authorList>
    </citation>
    <scope>NUCLEOTIDE SEQUENCE [LARGE SCALE GENOMIC DNA]</scope>
    <source>
        <strain evidence="3 4">TJR01</strain>
    </source>
</reference>
<dbReference type="GO" id="GO:0016747">
    <property type="term" value="F:acyltransferase activity, transferring groups other than amino-acyl groups"/>
    <property type="evidence" value="ECO:0007669"/>
    <property type="project" value="InterPro"/>
</dbReference>
<dbReference type="InterPro" id="IPR050879">
    <property type="entry name" value="Acyltransferase_3"/>
</dbReference>
<feature type="domain" description="Acyltransferase 3" evidence="2">
    <location>
        <begin position="7"/>
        <end position="304"/>
    </location>
</feature>
<dbReference type="RefSeq" id="WP_134251358.1">
    <property type="nucleotide sequence ID" value="NZ_CP038009.1"/>
</dbReference>
<keyword evidence="1" id="KW-0812">Transmembrane</keyword>
<feature type="transmembrane region" description="Helical" evidence="1">
    <location>
        <begin position="198"/>
        <end position="216"/>
    </location>
</feature>
<feature type="transmembrane region" description="Helical" evidence="1">
    <location>
        <begin position="222"/>
        <end position="240"/>
    </location>
</feature>
<feature type="transmembrane region" description="Helical" evidence="1">
    <location>
        <begin position="252"/>
        <end position="270"/>
    </location>
</feature>
<dbReference type="Pfam" id="PF01757">
    <property type="entry name" value="Acyl_transf_3"/>
    <property type="match status" value="1"/>
</dbReference>
<feature type="transmembrane region" description="Helical" evidence="1">
    <location>
        <begin position="290"/>
        <end position="308"/>
    </location>
</feature>
<feature type="transmembrane region" description="Helical" evidence="1">
    <location>
        <begin position="145"/>
        <end position="166"/>
    </location>
</feature>
<keyword evidence="1" id="KW-0472">Membrane</keyword>
<evidence type="ECO:0000259" key="2">
    <source>
        <dbReference type="Pfam" id="PF01757"/>
    </source>
</evidence>
<dbReference type="GO" id="GO:0009103">
    <property type="term" value="P:lipopolysaccharide biosynthetic process"/>
    <property type="evidence" value="ECO:0007669"/>
    <property type="project" value="TreeGrafter"/>
</dbReference>
<dbReference type="InterPro" id="IPR002656">
    <property type="entry name" value="Acyl_transf_3_dom"/>
</dbReference>
<evidence type="ECO:0000313" key="3">
    <source>
        <dbReference type="EMBL" id="QBQ15040.1"/>
    </source>
</evidence>
<accession>A0A4P7B415</accession>
<evidence type="ECO:0000313" key="4">
    <source>
        <dbReference type="Proteomes" id="UP000294395"/>
    </source>
</evidence>
<gene>
    <name evidence="3" type="ORF">AHTJR_01510</name>
</gene>
<feature type="transmembrane region" description="Helical" evidence="1">
    <location>
        <begin position="119"/>
        <end position="139"/>
    </location>
</feature>
<dbReference type="PANTHER" id="PTHR23028">
    <property type="entry name" value="ACETYLTRANSFERASE"/>
    <property type="match status" value="1"/>
</dbReference>
<keyword evidence="3" id="KW-0012">Acyltransferase</keyword>
<evidence type="ECO:0000256" key="1">
    <source>
        <dbReference type="SAM" id="Phobius"/>
    </source>
</evidence>
<dbReference type="EMBL" id="CP038009">
    <property type="protein sequence ID" value="QBQ15040.1"/>
    <property type="molecule type" value="Genomic_DNA"/>
</dbReference>
<feature type="transmembrane region" description="Helical" evidence="1">
    <location>
        <begin position="7"/>
        <end position="24"/>
    </location>
</feature>
<organism evidence="3 4">
    <name type="scientific">Acinetobacter haemolyticus</name>
    <dbReference type="NCBI Taxonomy" id="29430"/>
    <lineage>
        <taxon>Bacteria</taxon>
        <taxon>Pseudomonadati</taxon>
        <taxon>Pseudomonadota</taxon>
        <taxon>Gammaproteobacteria</taxon>
        <taxon>Moraxellales</taxon>
        <taxon>Moraxellaceae</taxon>
        <taxon>Acinetobacter</taxon>
    </lineage>
</organism>
<sequence>MPYIKVLDGLRGIAILLVMISHIFRQYYPAGWIGVEIFFVLSGYLITNSILHSGSLKEFYKKRFLRLVPPLMFFIIVYLFFSYFLNIENSILLISSVLLFFSNWMFAFNLLPKEYLTHLWSLAVEEQFYLIWSIIIFYIKKKVFIYFLFFLTFVYKFHVLNMGVFWSEFYYRTDTRISSFILGSCLYFLIKNKTNNKFLINFFVFISLVFIIYFGINARVYNAIQWFFIINCSVALLIFFSRDESNVFNRFLSFKWLVYIGKISYGLYIWHYCIYKYLRVSLNLEPWYVLYYGTPIVLFFVLISYYFIEKPLLSKKS</sequence>
<keyword evidence="3" id="KW-0808">Transferase</keyword>